<accession>A0ABW3TVW9</accession>
<keyword evidence="2" id="KW-1185">Reference proteome</keyword>
<proteinExistence type="predicted"/>
<reference evidence="2" key="1">
    <citation type="journal article" date="2019" name="Int. J. Syst. Evol. Microbiol.">
        <title>The Global Catalogue of Microorganisms (GCM) 10K type strain sequencing project: providing services to taxonomists for standard genome sequencing and annotation.</title>
        <authorList>
            <consortium name="The Broad Institute Genomics Platform"/>
            <consortium name="The Broad Institute Genome Sequencing Center for Infectious Disease"/>
            <person name="Wu L."/>
            <person name="Ma J."/>
        </authorList>
    </citation>
    <scope>NUCLEOTIDE SEQUENCE [LARGE SCALE GENOMIC DNA]</scope>
    <source>
        <strain evidence="2">CCUG 53915</strain>
    </source>
</reference>
<dbReference type="RefSeq" id="WP_381479488.1">
    <property type="nucleotide sequence ID" value="NZ_JBHTLT010000001.1"/>
</dbReference>
<organism evidence="1 2">
    <name type="scientific">Sporosarcina contaminans</name>
    <dbReference type="NCBI Taxonomy" id="633403"/>
    <lineage>
        <taxon>Bacteria</taxon>
        <taxon>Bacillati</taxon>
        <taxon>Bacillota</taxon>
        <taxon>Bacilli</taxon>
        <taxon>Bacillales</taxon>
        <taxon>Caryophanaceae</taxon>
        <taxon>Sporosarcina</taxon>
    </lineage>
</organism>
<evidence type="ECO:0000313" key="1">
    <source>
        <dbReference type="EMBL" id="MFD1203613.1"/>
    </source>
</evidence>
<dbReference type="EMBL" id="JBHTLT010000001">
    <property type="protein sequence ID" value="MFD1203613.1"/>
    <property type="molecule type" value="Genomic_DNA"/>
</dbReference>
<comment type="caution">
    <text evidence="1">The sequence shown here is derived from an EMBL/GenBank/DDBJ whole genome shotgun (WGS) entry which is preliminary data.</text>
</comment>
<protein>
    <submittedName>
        <fullName evidence="1">Uncharacterized protein</fullName>
    </submittedName>
</protein>
<name>A0ABW3TVW9_9BACL</name>
<gene>
    <name evidence="1" type="ORF">ACFQ38_00480</name>
</gene>
<evidence type="ECO:0000313" key="2">
    <source>
        <dbReference type="Proteomes" id="UP001597231"/>
    </source>
</evidence>
<dbReference type="Proteomes" id="UP001597231">
    <property type="component" value="Unassembled WGS sequence"/>
</dbReference>
<sequence length="201" mass="23507">MNKNNLEFEEVRYIYNTPNIGIFESTTMIDELEFASVKDLEKELEEQAIFIRFIPNTFQLEEDSPLSDYVEKGGNGFFVVCKEGVFAFEEDKYEFVGEFSKDNLKRVRRLHIPNQIFVKYDSDIQLIMSGHYEILNTGENELANGVKHKIFEIEIEVHNIDTSEQKIKVKVPDYPGVFSINEYDFLAIDYTEEYLKLLGLL</sequence>